<dbReference type="SUPFAM" id="SSF55961">
    <property type="entry name" value="Bet v1-like"/>
    <property type="match status" value="1"/>
</dbReference>
<sequence length="153" mass="18089">MEKIRKKLFVRIVKGEAFNKFVNEINQWWPKDYSWSGDELKEIKIDASKDGLCTEIGPFGFRCDWGRVTQINVNEKIELKWQIGPNREPIPDPEKASELEIAFIENGNSTTLVELEHRLFEKHGEMGEDYFKMMDSEQGWEFILDNYKKYCES</sequence>
<keyword evidence="4" id="KW-1185">Reference proteome</keyword>
<evidence type="ECO:0000313" key="4">
    <source>
        <dbReference type="Proteomes" id="UP000232673"/>
    </source>
</evidence>
<dbReference type="Gene3D" id="3.30.530.20">
    <property type="match status" value="1"/>
</dbReference>
<dbReference type="EMBL" id="LKTS01000003">
    <property type="protein sequence ID" value="PKD20836.1"/>
    <property type="molecule type" value="Genomic_DNA"/>
</dbReference>
<proteinExistence type="inferred from homology"/>
<evidence type="ECO:0000256" key="1">
    <source>
        <dbReference type="ARBA" id="ARBA00006817"/>
    </source>
</evidence>
<dbReference type="InterPro" id="IPR013538">
    <property type="entry name" value="ASHA1/2-like_C"/>
</dbReference>
<dbReference type="AlphaFoldDB" id="A0A2N0U1Q2"/>
<dbReference type="RefSeq" id="WP_079713560.1">
    <property type="nucleotide sequence ID" value="NZ_FUZC01000010.1"/>
</dbReference>
<comment type="similarity">
    <text evidence="1">Belongs to the AHA1 family.</text>
</comment>
<protein>
    <recommendedName>
        <fullName evidence="2">Activator of Hsp90 ATPase homologue 1/2-like C-terminal domain-containing protein</fullName>
    </recommendedName>
</protein>
<name>A0A2N0U1Q2_9FLAO</name>
<evidence type="ECO:0000313" key="3">
    <source>
        <dbReference type="EMBL" id="PKD20836.1"/>
    </source>
</evidence>
<dbReference type="STRING" id="447422.SAMN05660903_02526"/>
<accession>A0A2N0U1Q2</accession>
<feature type="domain" description="Activator of Hsp90 ATPase homologue 1/2-like C-terminal" evidence="2">
    <location>
        <begin position="60"/>
        <end position="151"/>
    </location>
</feature>
<evidence type="ECO:0000259" key="2">
    <source>
        <dbReference type="Pfam" id="PF08327"/>
    </source>
</evidence>
<dbReference type="Pfam" id="PF08327">
    <property type="entry name" value="AHSA1"/>
    <property type="match status" value="1"/>
</dbReference>
<reference evidence="3 4" key="1">
    <citation type="submission" date="2015-10" db="EMBL/GenBank/DDBJ databases">
        <title>Draft genome sequence of Salegentibacter salinarum KCTC 12975.</title>
        <authorList>
            <person name="Lin W."/>
            <person name="Zheng Q."/>
        </authorList>
    </citation>
    <scope>NUCLEOTIDE SEQUENCE [LARGE SCALE GENOMIC DNA]</scope>
    <source>
        <strain evidence="3 4">KCTC 12975</strain>
    </source>
</reference>
<gene>
    <name evidence="3" type="ORF">APR41_12395</name>
</gene>
<dbReference type="InterPro" id="IPR023393">
    <property type="entry name" value="START-like_dom_sf"/>
</dbReference>
<dbReference type="OrthoDB" id="793407at2"/>
<organism evidence="3 4">
    <name type="scientific">Salegentibacter salinarum</name>
    <dbReference type="NCBI Taxonomy" id="447422"/>
    <lineage>
        <taxon>Bacteria</taxon>
        <taxon>Pseudomonadati</taxon>
        <taxon>Bacteroidota</taxon>
        <taxon>Flavobacteriia</taxon>
        <taxon>Flavobacteriales</taxon>
        <taxon>Flavobacteriaceae</taxon>
        <taxon>Salegentibacter</taxon>
    </lineage>
</organism>
<dbReference type="Proteomes" id="UP000232673">
    <property type="component" value="Unassembled WGS sequence"/>
</dbReference>
<comment type="caution">
    <text evidence="3">The sequence shown here is derived from an EMBL/GenBank/DDBJ whole genome shotgun (WGS) entry which is preliminary data.</text>
</comment>